<sequence>MATMAKHKLSPAPLITGTINGGFLARQGRALPLSTSRLFPLLGTRLSLSHLDWTKAMSWPWGLVMDYGLWR</sequence>
<accession>A0A2N9GWZ9</accession>
<evidence type="ECO:0000313" key="1">
    <source>
        <dbReference type="EMBL" id="SPD04232.1"/>
    </source>
</evidence>
<dbReference type="EMBL" id="OIVN01002512">
    <property type="protein sequence ID" value="SPD04232.1"/>
    <property type="molecule type" value="Genomic_DNA"/>
</dbReference>
<protein>
    <submittedName>
        <fullName evidence="1">Uncharacterized protein</fullName>
    </submittedName>
</protein>
<name>A0A2N9GWZ9_FAGSY</name>
<gene>
    <name evidence="1" type="ORF">FSB_LOCUS32114</name>
</gene>
<organism evidence="1">
    <name type="scientific">Fagus sylvatica</name>
    <name type="common">Beechnut</name>
    <dbReference type="NCBI Taxonomy" id="28930"/>
    <lineage>
        <taxon>Eukaryota</taxon>
        <taxon>Viridiplantae</taxon>
        <taxon>Streptophyta</taxon>
        <taxon>Embryophyta</taxon>
        <taxon>Tracheophyta</taxon>
        <taxon>Spermatophyta</taxon>
        <taxon>Magnoliopsida</taxon>
        <taxon>eudicotyledons</taxon>
        <taxon>Gunneridae</taxon>
        <taxon>Pentapetalae</taxon>
        <taxon>rosids</taxon>
        <taxon>fabids</taxon>
        <taxon>Fagales</taxon>
        <taxon>Fagaceae</taxon>
        <taxon>Fagus</taxon>
    </lineage>
</organism>
<reference evidence="1" key="1">
    <citation type="submission" date="2018-02" db="EMBL/GenBank/DDBJ databases">
        <authorList>
            <person name="Cohen D.B."/>
            <person name="Kent A.D."/>
        </authorList>
    </citation>
    <scope>NUCLEOTIDE SEQUENCE</scope>
</reference>
<dbReference type="AlphaFoldDB" id="A0A2N9GWZ9"/>
<proteinExistence type="predicted"/>